<keyword evidence="4" id="KW-1185">Reference proteome</keyword>
<dbReference type="RefSeq" id="WP_128763804.1">
    <property type="nucleotide sequence ID" value="NZ_JBHUOO010000018.1"/>
</dbReference>
<dbReference type="SUPFAM" id="SSF110395">
    <property type="entry name" value="CutC-like"/>
    <property type="match status" value="1"/>
</dbReference>
<dbReference type="Gene3D" id="3.20.20.380">
    <property type="entry name" value="Copper homeostasis (CutC) domain"/>
    <property type="match status" value="1"/>
</dbReference>
<dbReference type="Proteomes" id="UP000289859">
    <property type="component" value="Unassembled WGS sequence"/>
</dbReference>
<dbReference type="PANTHER" id="PTHR12598">
    <property type="entry name" value="COPPER HOMEOSTASIS PROTEIN CUTC"/>
    <property type="match status" value="1"/>
</dbReference>
<evidence type="ECO:0000313" key="4">
    <source>
        <dbReference type="Proteomes" id="UP000289859"/>
    </source>
</evidence>
<dbReference type="Pfam" id="PF03932">
    <property type="entry name" value="CutC"/>
    <property type="match status" value="1"/>
</dbReference>
<evidence type="ECO:0000256" key="1">
    <source>
        <dbReference type="ARBA" id="ARBA00007768"/>
    </source>
</evidence>
<comment type="caution">
    <text evidence="2">Once thought to be involved in copper homeostasis, experiments in E.coli have shown this is not the case.</text>
</comment>
<dbReference type="AlphaFoldDB" id="A0A4Q0PGV9"/>
<proteinExistence type="inferred from homology"/>
<dbReference type="InterPro" id="IPR005627">
    <property type="entry name" value="CutC-like"/>
</dbReference>
<protein>
    <recommendedName>
        <fullName evidence="2">PF03932 family protein CutC</fullName>
    </recommendedName>
</protein>
<evidence type="ECO:0000313" key="3">
    <source>
        <dbReference type="EMBL" id="RXG26103.1"/>
    </source>
</evidence>
<keyword evidence="2" id="KW-0963">Cytoplasm</keyword>
<comment type="subcellular location">
    <subcellularLocation>
        <location evidence="2">Cytoplasm</location>
    </subcellularLocation>
</comment>
<dbReference type="OrthoDB" id="9815677at2"/>
<organism evidence="3 4">
    <name type="scientific">Leeuwenhoekiella polynyae</name>
    <dbReference type="NCBI Taxonomy" id="1550906"/>
    <lineage>
        <taxon>Bacteria</taxon>
        <taxon>Pseudomonadati</taxon>
        <taxon>Bacteroidota</taxon>
        <taxon>Flavobacteriia</taxon>
        <taxon>Flavobacteriales</taxon>
        <taxon>Flavobacteriaceae</taxon>
        <taxon>Leeuwenhoekiella</taxon>
    </lineage>
</organism>
<comment type="similarity">
    <text evidence="1 2">Belongs to the CutC family.</text>
</comment>
<evidence type="ECO:0000256" key="2">
    <source>
        <dbReference type="HAMAP-Rule" id="MF_00795"/>
    </source>
</evidence>
<accession>A0A4Q0PGV9</accession>
<dbReference type="GO" id="GO:0005737">
    <property type="term" value="C:cytoplasm"/>
    <property type="evidence" value="ECO:0007669"/>
    <property type="project" value="UniProtKB-SubCell"/>
</dbReference>
<dbReference type="HAMAP" id="MF_00795">
    <property type="entry name" value="CutC"/>
    <property type="match status" value="1"/>
</dbReference>
<dbReference type="InterPro" id="IPR036822">
    <property type="entry name" value="CutC-like_dom_sf"/>
</dbReference>
<sequence>MNAIIKEACVECLQQALNAERQGANRLELVTSYSVGGLTPAKELIEEVAQGVSIPIRVMIRPRPGNFLYNQEEHIQMLKSIDMCKKLPVEGVVFGVLKADNTMDLKAISELSKYAFPLKVVIHKAIDQTPDIFVALHQLLKINEITTILTSGGKANAEAGSATLKEMIGIAGAKIQIMAQGDISPSNFEKLHKEISATAYHGKYIVGEV</sequence>
<reference evidence="3 4" key="1">
    <citation type="submission" date="2018-07" db="EMBL/GenBank/DDBJ databases">
        <title>Leeuwenhoekiella genomics.</title>
        <authorList>
            <person name="Tahon G."/>
            <person name="Willems A."/>
        </authorList>
    </citation>
    <scope>NUCLEOTIDE SEQUENCE [LARGE SCALE GENOMIC DNA]</scope>
    <source>
        <strain evidence="3 4">LMG 29608</strain>
    </source>
</reference>
<dbReference type="GO" id="GO:0005507">
    <property type="term" value="F:copper ion binding"/>
    <property type="evidence" value="ECO:0007669"/>
    <property type="project" value="TreeGrafter"/>
</dbReference>
<dbReference type="PANTHER" id="PTHR12598:SF0">
    <property type="entry name" value="COPPER HOMEOSTASIS PROTEIN CUTC HOMOLOG"/>
    <property type="match status" value="1"/>
</dbReference>
<comment type="caution">
    <text evidence="3">The sequence shown here is derived from an EMBL/GenBank/DDBJ whole genome shotgun (WGS) entry which is preliminary data.</text>
</comment>
<dbReference type="EMBL" id="QOVK01000001">
    <property type="protein sequence ID" value="RXG26103.1"/>
    <property type="molecule type" value="Genomic_DNA"/>
</dbReference>
<name>A0A4Q0PGV9_9FLAO</name>
<gene>
    <name evidence="2" type="primary">cutC</name>
    <name evidence="3" type="ORF">DSM02_94</name>
</gene>